<proteinExistence type="predicted"/>
<evidence type="ECO:0000313" key="1">
    <source>
        <dbReference type="EMBL" id="MBB4002600.1"/>
    </source>
</evidence>
<accession>A0A7W6MP58</accession>
<dbReference type="RefSeq" id="WP_210292065.1">
    <property type="nucleotide sequence ID" value="NZ_JACIEM010000002.1"/>
</dbReference>
<dbReference type="EMBL" id="JACIEM010000002">
    <property type="protein sequence ID" value="MBB4002600.1"/>
    <property type="molecule type" value="Genomic_DNA"/>
</dbReference>
<dbReference type="Proteomes" id="UP000588647">
    <property type="component" value="Unassembled WGS sequence"/>
</dbReference>
<evidence type="ECO:0000313" key="2">
    <source>
        <dbReference type="Proteomes" id="UP000588647"/>
    </source>
</evidence>
<dbReference type="AlphaFoldDB" id="A0A7W6MP58"/>
<name>A0A7W6MP58_9HYPH</name>
<organism evidence="1 2">
    <name type="scientific">Aurantimonas endophytica</name>
    <dbReference type="NCBI Taxonomy" id="1522175"/>
    <lineage>
        <taxon>Bacteria</taxon>
        <taxon>Pseudomonadati</taxon>
        <taxon>Pseudomonadota</taxon>
        <taxon>Alphaproteobacteria</taxon>
        <taxon>Hyphomicrobiales</taxon>
        <taxon>Aurantimonadaceae</taxon>
        <taxon>Aurantimonas</taxon>
    </lineage>
</organism>
<protein>
    <submittedName>
        <fullName evidence="1">Uncharacterized protein</fullName>
    </submittedName>
</protein>
<reference evidence="1 2" key="1">
    <citation type="submission" date="2020-08" db="EMBL/GenBank/DDBJ databases">
        <title>Genomic Encyclopedia of Type Strains, Phase IV (KMG-IV): sequencing the most valuable type-strain genomes for metagenomic binning, comparative biology and taxonomic classification.</title>
        <authorList>
            <person name="Goeker M."/>
        </authorList>
    </citation>
    <scope>NUCLEOTIDE SEQUENCE [LARGE SCALE GENOMIC DNA]</scope>
    <source>
        <strain evidence="1 2">DSM 103570</strain>
    </source>
</reference>
<comment type="caution">
    <text evidence="1">The sequence shown here is derived from an EMBL/GenBank/DDBJ whole genome shotgun (WGS) entry which is preliminary data.</text>
</comment>
<keyword evidence="2" id="KW-1185">Reference proteome</keyword>
<sequence>MNASEEMDDLPESLLDRVRYLQNGIVAQATDGAMSEEAYALLRRELMNDPRTKDLLPDLVRTNRHPMAVRGDLQRLSPSWQPRREHIWKSFGPLLDRLEDAAVAPADEHVAETLASFDPEGVHRAWAKALDRRTQDPEGAVTAARSLLETVCKRILDEAGVP</sequence>
<gene>
    <name evidence="1" type="ORF">GGR03_001675</name>
</gene>